<dbReference type="GO" id="GO:0008409">
    <property type="term" value="F:5'-3' exonuclease activity"/>
    <property type="evidence" value="ECO:0007669"/>
    <property type="project" value="InterPro"/>
</dbReference>
<dbReference type="InterPro" id="IPR051673">
    <property type="entry name" value="SSDNA_exonuclease_RecJ"/>
</dbReference>
<dbReference type="InterPro" id="IPR004610">
    <property type="entry name" value="RecJ"/>
</dbReference>
<dbReference type="InterPro" id="IPR041122">
    <property type="entry name" value="RecJ_OB"/>
</dbReference>
<evidence type="ECO:0000313" key="9">
    <source>
        <dbReference type="EMBL" id="MBS1259166.1"/>
    </source>
</evidence>
<evidence type="ECO:0000256" key="5">
    <source>
        <dbReference type="ARBA" id="ARBA00022839"/>
    </source>
</evidence>
<keyword evidence="4" id="KW-0378">Hydrolase</keyword>
<dbReference type="SUPFAM" id="SSF64182">
    <property type="entry name" value="DHH phosphoesterases"/>
    <property type="match status" value="1"/>
</dbReference>
<sequence>MAIQELFQKKWIIPPLSIELQAEISNSLRISPVLSQLLINRGITDVESARTFIQSNLSLLSDPMLLPDIEKSSKRILEAISKNEKITVYGDYDVDGISATALMVQCLEMLHKLYGNPKSEIRNPKSKISYYIPDRLEEGYGLSTSAIETIGKTGTKVIITVDCGVNSFEEAGFAREKGIDLIITDHHEPCDELQEAGRTGCLSGCDSAFGLINPKLATSNYPFRELSGVGVAFMLAWALGQRASTSTDDLSARVSRTGNRKVVRDDPVGSSQIRPRRVANEFKDFLMSAMGLAALGTIADVVPLKQENRILAKYGLSSLQHSENPGIKALKEVAGLNGKKIYSYHVGFCLGPRINAAGRVGNAKKGVEMLTAKCEDTAKEIALYLESENKRRQKIQSDMLKSAREKVLNDVDFNSDMAVIISDDNWHQGVIGVVASRLASEFHRPVIIIAIDGEVGHGSARSIPGFHLHNALLKCQELSTDRKLLISFGGHAQAAGLRILKEDIPEFKKMFNTISNEQLGEEDLIPALNIDIEVELSSVSRSLLEELKCLLPHGEGNPIPVFATRDVSIVGQVRRFGVNGKHLGFYVRQGDVSFKAVAFGMGDKIDTLKENSGNYSISYVLKSPFRKENNLSGYDGMYKEDVELDIKDIS</sequence>
<dbReference type="EMBL" id="JAANXD010000083">
    <property type="protein sequence ID" value="MBS1259166.1"/>
    <property type="molecule type" value="Genomic_DNA"/>
</dbReference>
<evidence type="ECO:0000313" key="10">
    <source>
        <dbReference type="Proteomes" id="UP000722750"/>
    </source>
</evidence>
<dbReference type="PANTHER" id="PTHR30255:SF2">
    <property type="entry name" value="SINGLE-STRANDED-DNA-SPECIFIC EXONUCLEASE RECJ"/>
    <property type="match status" value="1"/>
</dbReference>
<accession>A0A941W620</accession>
<evidence type="ECO:0000256" key="2">
    <source>
        <dbReference type="ARBA" id="ARBA00019841"/>
    </source>
</evidence>
<dbReference type="Pfam" id="PF17768">
    <property type="entry name" value="RecJ_OB"/>
    <property type="match status" value="1"/>
</dbReference>
<keyword evidence="5 9" id="KW-0269">Exonuclease</keyword>
<name>A0A941W620_9BACT</name>
<dbReference type="AlphaFoldDB" id="A0A941W620"/>
<comment type="caution">
    <text evidence="9">The sequence shown here is derived from an EMBL/GenBank/DDBJ whole genome shotgun (WGS) entry which is preliminary data.</text>
</comment>
<feature type="domain" description="DHHA1" evidence="7">
    <location>
        <begin position="419"/>
        <end position="513"/>
    </location>
</feature>
<evidence type="ECO:0000256" key="1">
    <source>
        <dbReference type="ARBA" id="ARBA00005915"/>
    </source>
</evidence>
<dbReference type="InterPro" id="IPR038763">
    <property type="entry name" value="DHH_sf"/>
</dbReference>
<dbReference type="InterPro" id="IPR003156">
    <property type="entry name" value="DHHA1_dom"/>
</dbReference>
<keyword evidence="3" id="KW-0540">Nuclease</keyword>
<evidence type="ECO:0000259" key="6">
    <source>
        <dbReference type="Pfam" id="PF01368"/>
    </source>
</evidence>
<feature type="domain" description="DDH" evidence="6">
    <location>
        <begin position="85"/>
        <end position="235"/>
    </location>
</feature>
<comment type="similarity">
    <text evidence="1">Belongs to the RecJ family.</text>
</comment>
<evidence type="ECO:0000259" key="7">
    <source>
        <dbReference type="Pfam" id="PF02272"/>
    </source>
</evidence>
<dbReference type="NCBIfam" id="TIGR00644">
    <property type="entry name" value="recJ"/>
    <property type="match status" value="1"/>
</dbReference>
<evidence type="ECO:0000256" key="3">
    <source>
        <dbReference type="ARBA" id="ARBA00022722"/>
    </source>
</evidence>
<dbReference type="Pfam" id="PF01368">
    <property type="entry name" value="DHH"/>
    <property type="match status" value="1"/>
</dbReference>
<feature type="domain" description="RecJ OB" evidence="8">
    <location>
        <begin position="530"/>
        <end position="620"/>
    </location>
</feature>
<reference evidence="9" key="1">
    <citation type="journal article" date="2021" name="ISME J.">
        <title>Fine-scale metabolic discontinuity in a stratified prokaryote microbiome of a Red Sea deep halocline.</title>
        <authorList>
            <person name="Michoud G."/>
            <person name="Ngugi D.K."/>
            <person name="Barozzi A."/>
            <person name="Merlino G."/>
            <person name="Calleja M.L."/>
            <person name="Delgado-Huertas A."/>
            <person name="Moran X.A.G."/>
            <person name="Daffonchio D."/>
        </authorList>
    </citation>
    <scope>NUCLEOTIDE SEQUENCE</scope>
    <source>
        <strain evidence="9">SuakinDeep_MAG55_1</strain>
    </source>
</reference>
<dbReference type="Gene3D" id="3.90.1640.30">
    <property type="match status" value="1"/>
</dbReference>
<dbReference type="GO" id="GO:0006281">
    <property type="term" value="P:DNA repair"/>
    <property type="evidence" value="ECO:0007669"/>
    <property type="project" value="InterPro"/>
</dbReference>
<dbReference type="Pfam" id="PF02272">
    <property type="entry name" value="DHHA1"/>
    <property type="match status" value="1"/>
</dbReference>
<gene>
    <name evidence="9" type="ORF">MAG551_02233</name>
</gene>
<organism evidence="9 10">
    <name type="scientific">Candidatus Scalindua arabica</name>
    <dbReference type="NCBI Taxonomy" id="1127984"/>
    <lineage>
        <taxon>Bacteria</taxon>
        <taxon>Pseudomonadati</taxon>
        <taxon>Planctomycetota</taxon>
        <taxon>Candidatus Brocadiia</taxon>
        <taxon>Candidatus Brocadiales</taxon>
        <taxon>Candidatus Scalinduaceae</taxon>
        <taxon>Candidatus Scalindua</taxon>
    </lineage>
</organism>
<proteinExistence type="inferred from homology"/>
<evidence type="ECO:0000256" key="4">
    <source>
        <dbReference type="ARBA" id="ARBA00022801"/>
    </source>
</evidence>
<dbReference type="Proteomes" id="UP000722750">
    <property type="component" value="Unassembled WGS sequence"/>
</dbReference>
<dbReference type="PANTHER" id="PTHR30255">
    <property type="entry name" value="SINGLE-STRANDED-DNA-SPECIFIC EXONUCLEASE RECJ"/>
    <property type="match status" value="1"/>
</dbReference>
<evidence type="ECO:0000259" key="8">
    <source>
        <dbReference type="Pfam" id="PF17768"/>
    </source>
</evidence>
<protein>
    <recommendedName>
        <fullName evidence="2">Single-stranded-DNA-specific exonuclease RecJ</fullName>
    </recommendedName>
</protein>
<dbReference type="GO" id="GO:0003676">
    <property type="term" value="F:nucleic acid binding"/>
    <property type="evidence" value="ECO:0007669"/>
    <property type="project" value="InterPro"/>
</dbReference>
<dbReference type="GO" id="GO:0006310">
    <property type="term" value="P:DNA recombination"/>
    <property type="evidence" value="ECO:0007669"/>
    <property type="project" value="InterPro"/>
</dbReference>
<dbReference type="Gene3D" id="3.10.310.30">
    <property type="match status" value="1"/>
</dbReference>
<dbReference type="InterPro" id="IPR001667">
    <property type="entry name" value="DDH_dom"/>
</dbReference>